<accession>A0ABZ2NIX1</accession>
<reference evidence="3 4" key="1">
    <citation type="submission" date="2024-02" db="EMBL/GenBank/DDBJ databases">
        <title>Seven novel Bacillus-like species.</title>
        <authorList>
            <person name="Liu G."/>
        </authorList>
    </citation>
    <scope>NUCLEOTIDE SEQUENCE [LARGE SCALE GENOMIC DNA]</scope>
    <source>
        <strain evidence="3 4">FJAT-52054</strain>
    </source>
</reference>
<feature type="compositionally biased region" description="Basic and acidic residues" evidence="1">
    <location>
        <begin position="45"/>
        <end position="58"/>
    </location>
</feature>
<evidence type="ECO:0000313" key="4">
    <source>
        <dbReference type="Proteomes" id="UP001377337"/>
    </source>
</evidence>
<dbReference type="InterPro" id="IPR009057">
    <property type="entry name" value="Homeodomain-like_sf"/>
</dbReference>
<evidence type="ECO:0000256" key="1">
    <source>
        <dbReference type="SAM" id="MobiDB-lite"/>
    </source>
</evidence>
<gene>
    <name evidence="3" type="ORF">WCV65_01165</name>
    <name evidence="2" type="ORF">WCV65_19080</name>
</gene>
<evidence type="ECO:0000313" key="3">
    <source>
        <dbReference type="EMBL" id="WXB97155.1"/>
    </source>
</evidence>
<evidence type="ECO:0000313" key="2">
    <source>
        <dbReference type="EMBL" id="WXB96611.1"/>
    </source>
</evidence>
<dbReference type="EMBL" id="CP147407">
    <property type="protein sequence ID" value="WXB96611.1"/>
    <property type="molecule type" value="Genomic_DNA"/>
</dbReference>
<sequence length="101" mass="11960">MRKYSAEYKKKVVKFYHDHADMGYLSVAREFGIPSDETVRRWIKKDQVKEKPKPEKQEGQTTRRCLPSGWPKPRTLMEEKAFSDAENAYLKKLLALRKEGR</sequence>
<organism evidence="3 4">
    <name type="scientific">Metabacillus sediminis</name>
    <dbReference type="NCBI Taxonomy" id="3117746"/>
    <lineage>
        <taxon>Bacteria</taxon>
        <taxon>Bacillati</taxon>
        <taxon>Bacillota</taxon>
        <taxon>Bacilli</taxon>
        <taxon>Bacillales</taxon>
        <taxon>Bacillaceae</taxon>
        <taxon>Metabacillus</taxon>
    </lineage>
</organism>
<protein>
    <submittedName>
        <fullName evidence="3">Transposase</fullName>
    </submittedName>
</protein>
<dbReference type="SUPFAM" id="SSF46689">
    <property type="entry name" value="Homeodomain-like"/>
    <property type="match status" value="1"/>
</dbReference>
<dbReference type="EMBL" id="CP147407">
    <property type="protein sequence ID" value="WXB97155.1"/>
    <property type="molecule type" value="Genomic_DNA"/>
</dbReference>
<name>A0ABZ2NIX1_9BACI</name>
<dbReference type="RefSeq" id="WP_338778704.1">
    <property type="nucleotide sequence ID" value="NZ_CP147407.1"/>
</dbReference>
<dbReference type="Proteomes" id="UP001377337">
    <property type="component" value="Chromosome"/>
</dbReference>
<dbReference type="Gene3D" id="1.10.10.60">
    <property type="entry name" value="Homeodomain-like"/>
    <property type="match status" value="1"/>
</dbReference>
<proteinExistence type="predicted"/>
<feature type="region of interest" description="Disordered" evidence="1">
    <location>
        <begin position="45"/>
        <end position="72"/>
    </location>
</feature>
<keyword evidence="4" id="KW-1185">Reference proteome</keyword>